<dbReference type="Proteomes" id="UP001321477">
    <property type="component" value="Chromosome"/>
</dbReference>
<dbReference type="EMBL" id="AP027734">
    <property type="protein sequence ID" value="BDZ54544.1"/>
    <property type="molecule type" value="Genomic_DNA"/>
</dbReference>
<evidence type="ECO:0000313" key="3">
    <source>
        <dbReference type="Proteomes" id="UP001321477"/>
    </source>
</evidence>
<feature type="compositionally biased region" description="Gly residues" evidence="1">
    <location>
        <begin position="40"/>
        <end position="49"/>
    </location>
</feature>
<evidence type="ECO:0008006" key="4">
    <source>
        <dbReference type="Google" id="ProtNLM"/>
    </source>
</evidence>
<accession>A0ABN6YB13</accession>
<evidence type="ECO:0000256" key="1">
    <source>
        <dbReference type="SAM" id="MobiDB-lite"/>
    </source>
</evidence>
<evidence type="ECO:0000313" key="2">
    <source>
        <dbReference type="EMBL" id="BDZ54544.1"/>
    </source>
</evidence>
<protein>
    <recommendedName>
        <fullName evidence="4">DUF1707 domain-containing protein</fullName>
    </recommendedName>
</protein>
<reference evidence="3" key="1">
    <citation type="journal article" date="2019" name="Int. J. Syst. Evol. Microbiol.">
        <title>The Global Catalogue of Microorganisms (GCM) 10K type strain sequencing project: providing services to taxonomists for standard genome sequencing and annotation.</title>
        <authorList>
            <consortium name="The Broad Institute Genomics Platform"/>
            <consortium name="The Broad Institute Genome Sequencing Center for Infectious Disease"/>
            <person name="Wu L."/>
            <person name="Ma J."/>
        </authorList>
    </citation>
    <scope>NUCLEOTIDE SEQUENCE [LARGE SCALE GENOMIC DNA]</scope>
    <source>
        <strain evidence="3">NBRC 109019</strain>
    </source>
</reference>
<feature type="region of interest" description="Disordered" evidence="1">
    <location>
        <begin position="31"/>
        <end position="68"/>
    </location>
</feature>
<proteinExistence type="predicted"/>
<organism evidence="2 3">
    <name type="scientific">Agromyces marinus</name>
    <dbReference type="NCBI Taxonomy" id="1389020"/>
    <lineage>
        <taxon>Bacteria</taxon>
        <taxon>Bacillati</taxon>
        <taxon>Actinomycetota</taxon>
        <taxon>Actinomycetes</taxon>
        <taxon>Micrococcales</taxon>
        <taxon>Microbacteriaceae</taxon>
        <taxon>Agromyces</taxon>
    </lineage>
</organism>
<keyword evidence="3" id="KW-1185">Reference proteome</keyword>
<gene>
    <name evidence="2" type="ORF">GCM10025870_16170</name>
</gene>
<name>A0ABN6YB13_9MICO</name>
<dbReference type="RefSeq" id="WP_234660585.1">
    <property type="nucleotide sequence ID" value="NZ_AP027734.1"/>
</dbReference>
<sequence>MPDADRIAALQRLAYGAGTGDIERARAAAELEDLRRGRSGTSGGSGTAGTTGTTATGTTGTATSAARAGSGAAVAVAERGAAREAATGGLDELLTGLDDETRPEAASARAATVLRVAGLASAMALAIGFAAGWVAATNLAEPAPGPDDRDSSITFDLDETETETEPAPGADGGDVPVGRTQVFRLFDRAPTDADLDIDRELFSHLEIVPDSPRLLVAWDESSAVHVLLTAEGDLCLAMRFDTTSAGGTCTNDGMFPGAGLVLGMDGRGVRLGADGSLAILPGYR</sequence>
<feature type="compositionally biased region" description="Low complexity" evidence="1">
    <location>
        <begin position="50"/>
        <end position="68"/>
    </location>
</feature>